<protein>
    <recommendedName>
        <fullName evidence="11">G-protein coupled receptors family 1 profile domain-containing protein</fullName>
    </recommendedName>
</protein>
<proteinExistence type="predicted"/>
<evidence type="ECO:0000256" key="4">
    <source>
        <dbReference type="ARBA" id="ARBA00022989"/>
    </source>
</evidence>
<feature type="region of interest" description="Disordered" evidence="9">
    <location>
        <begin position="48"/>
        <end position="75"/>
    </location>
</feature>
<feature type="transmembrane region" description="Helical" evidence="10">
    <location>
        <begin position="238"/>
        <end position="264"/>
    </location>
</feature>
<keyword evidence="6 10" id="KW-0472">Membrane</keyword>
<dbReference type="InterPro" id="IPR000276">
    <property type="entry name" value="GPCR_Rhodpsn"/>
</dbReference>
<evidence type="ECO:0000256" key="3">
    <source>
        <dbReference type="ARBA" id="ARBA00022692"/>
    </source>
</evidence>
<dbReference type="GO" id="GO:0042923">
    <property type="term" value="F:neuropeptide binding"/>
    <property type="evidence" value="ECO:0007669"/>
    <property type="project" value="TreeGrafter"/>
</dbReference>
<keyword evidence="2" id="KW-1003">Cell membrane</keyword>
<dbReference type="EMBL" id="CM014086">
    <property type="protein sequence ID" value="TKS75932.1"/>
    <property type="molecule type" value="Genomic_DNA"/>
</dbReference>
<dbReference type="GO" id="GO:0071392">
    <property type="term" value="P:cellular response to estradiol stimulus"/>
    <property type="evidence" value="ECO:0007669"/>
    <property type="project" value="TreeGrafter"/>
</dbReference>
<feature type="compositionally biased region" description="Basic and acidic residues" evidence="9">
    <location>
        <begin position="48"/>
        <end position="66"/>
    </location>
</feature>
<reference evidence="12 13" key="1">
    <citation type="submission" date="2019-01" db="EMBL/GenBank/DDBJ databases">
        <title>Genome Assembly of Collichthys lucidus.</title>
        <authorList>
            <person name="Cai M."/>
            <person name="Xiao S."/>
        </authorList>
    </citation>
    <scope>NUCLEOTIDE SEQUENCE [LARGE SCALE GENOMIC DNA]</scope>
    <source>
        <strain evidence="12">JT15FE1705JMU</strain>
        <tissue evidence="12">Muscle</tissue>
    </source>
</reference>
<evidence type="ECO:0000256" key="8">
    <source>
        <dbReference type="ARBA" id="ARBA00023224"/>
    </source>
</evidence>
<evidence type="ECO:0000256" key="10">
    <source>
        <dbReference type="SAM" id="Phobius"/>
    </source>
</evidence>
<feature type="transmembrane region" description="Helical" evidence="10">
    <location>
        <begin position="136"/>
        <end position="159"/>
    </location>
</feature>
<feature type="transmembrane region" description="Helical" evidence="10">
    <location>
        <begin position="180"/>
        <end position="202"/>
    </location>
</feature>
<sequence>MFDAMVLLSTSGKASYPVVREVAAASEAWGHCPGATKRWRDVFEKSNRGEEDRGLGETHTGERAPCEGRGFTGQPAPSAAVKLAGLTKFSRIKSFELFLLALASVNLEELLIVNIYDLLIFQTSIIKSGTWMCRTFKFLTMFGESASILMTVLISIFRYQKLRDAEKRVSLPIYLDSIRSALMMIGICVMLSTLLCIPTLVIRLPGPEENITRKSGCPPDFFQCSTIFCPIFNRFYKYLFLVSCNMVPLIIVTVSSWLIITVLLKQRKTVTTVVSVSGSGSSSRRSKGPRLHRSTIAVLGAMALFQVDWTLYLIFQLTLSPTKFPFWAEMEFFISTSYTAISPYVYGIGNNLFSLRNIIKK</sequence>
<feature type="transmembrane region" description="Helical" evidence="10">
    <location>
        <begin position="294"/>
        <end position="312"/>
    </location>
</feature>
<keyword evidence="4 10" id="KW-1133">Transmembrane helix</keyword>
<comment type="subcellular location">
    <subcellularLocation>
        <location evidence="1">Cell membrane</location>
        <topology evidence="1">Multi-pass membrane protein</topology>
    </subcellularLocation>
</comment>
<dbReference type="AlphaFoldDB" id="A0A4V6APA2"/>
<accession>A0A4V6APA2</accession>
<feature type="transmembrane region" description="Helical" evidence="10">
    <location>
        <begin position="332"/>
        <end position="353"/>
    </location>
</feature>
<feature type="domain" description="G-protein coupled receptors family 1 profile" evidence="11">
    <location>
        <begin position="78"/>
        <end position="346"/>
    </location>
</feature>
<keyword evidence="3 10" id="KW-0812">Transmembrane</keyword>
<evidence type="ECO:0000256" key="2">
    <source>
        <dbReference type="ARBA" id="ARBA00022475"/>
    </source>
</evidence>
<evidence type="ECO:0000313" key="12">
    <source>
        <dbReference type="EMBL" id="TKS75932.1"/>
    </source>
</evidence>
<evidence type="ECO:0000256" key="9">
    <source>
        <dbReference type="SAM" id="MobiDB-lite"/>
    </source>
</evidence>
<name>A0A4V6APA2_COLLU</name>
<dbReference type="PANTHER" id="PTHR24229:SF6">
    <property type="entry name" value="SOMATOSTATIN RECEPTOR TYPE 2"/>
    <property type="match status" value="1"/>
</dbReference>
<evidence type="ECO:0000256" key="1">
    <source>
        <dbReference type="ARBA" id="ARBA00004651"/>
    </source>
</evidence>
<evidence type="ECO:0000256" key="6">
    <source>
        <dbReference type="ARBA" id="ARBA00023136"/>
    </source>
</evidence>
<dbReference type="GO" id="GO:0043005">
    <property type="term" value="C:neuron projection"/>
    <property type="evidence" value="ECO:0007669"/>
    <property type="project" value="TreeGrafter"/>
</dbReference>
<dbReference type="Pfam" id="PF00001">
    <property type="entry name" value="7tm_1"/>
    <property type="match status" value="1"/>
</dbReference>
<organism evidence="12 13">
    <name type="scientific">Collichthys lucidus</name>
    <name type="common">Big head croaker</name>
    <name type="synonym">Sciaena lucida</name>
    <dbReference type="NCBI Taxonomy" id="240159"/>
    <lineage>
        <taxon>Eukaryota</taxon>
        <taxon>Metazoa</taxon>
        <taxon>Chordata</taxon>
        <taxon>Craniata</taxon>
        <taxon>Vertebrata</taxon>
        <taxon>Euteleostomi</taxon>
        <taxon>Actinopterygii</taxon>
        <taxon>Neopterygii</taxon>
        <taxon>Teleostei</taxon>
        <taxon>Neoteleostei</taxon>
        <taxon>Acanthomorphata</taxon>
        <taxon>Eupercaria</taxon>
        <taxon>Sciaenidae</taxon>
        <taxon>Collichthys</taxon>
    </lineage>
</organism>
<dbReference type="CDD" id="cd00637">
    <property type="entry name" value="7tm_classA_rhodopsin-like"/>
    <property type="match status" value="1"/>
</dbReference>
<keyword evidence="13" id="KW-1185">Reference proteome</keyword>
<evidence type="ECO:0000256" key="7">
    <source>
        <dbReference type="ARBA" id="ARBA00023170"/>
    </source>
</evidence>
<dbReference type="Proteomes" id="UP000298787">
    <property type="component" value="Chromosome 9"/>
</dbReference>
<dbReference type="PANTHER" id="PTHR24229">
    <property type="entry name" value="NEUROPEPTIDES RECEPTOR"/>
    <property type="match status" value="1"/>
</dbReference>
<dbReference type="InterPro" id="IPR017452">
    <property type="entry name" value="GPCR_Rhodpsn_7TM"/>
</dbReference>
<dbReference type="GO" id="GO:0071385">
    <property type="term" value="P:cellular response to glucocorticoid stimulus"/>
    <property type="evidence" value="ECO:0007669"/>
    <property type="project" value="TreeGrafter"/>
</dbReference>
<dbReference type="Gene3D" id="1.20.1070.10">
    <property type="entry name" value="Rhodopsin 7-helix transmembrane proteins"/>
    <property type="match status" value="1"/>
</dbReference>
<evidence type="ECO:0000256" key="5">
    <source>
        <dbReference type="ARBA" id="ARBA00023040"/>
    </source>
</evidence>
<keyword evidence="7" id="KW-0675">Receptor</keyword>
<evidence type="ECO:0000259" key="11">
    <source>
        <dbReference type="PROSITE" id="PS50262"/>
    </source>
</evidence>
<dbReference type="GO" id="GO:0005886">
    <property type="term" value="C:plasma membrane"/>
    <property type="evidence" value="ECO:0007669"/>
    <property type="project" value="UniProtKB-SubCell"/>
</dbReference>
<dbReference type="PROSITE" id="PS50262">
    <property type="entry name" value="G_PROTEIN_RECEP_F1_2"/>
    <property type="match status" value="1"/>
</dbReference>
<keyword evidence="5" id="KW-0297">G-protein coupled receptor</keyword>
<dbReference type="GO" id="GO:0004994">
    <property type="term" value="F:somatostatin receptor activity"/>
    <property type="evidence" value="ECO:0007669"/>
    <property type="project" value="TreeGrafter"/>
</dbReference>
<dbReference type="STRING" id="240159.A0A4V6APA2"/>
<evidence type="ECO:0000313" key="13">
    <source>
        <dbReference type="Proteomes" id="UP000298787"/>
    </source>
</evidence>
<keyword evidence="8" id="KW-0807">Transducer</keyword>
<dbReference type="SUPFAM" id="SSF81321">
    <property type="entry name" value="Family A G protein-coupled receptor-like"/>
    <property type="match status" value="1"/>
</dbReference>
<gene>
    <name evidence="12" type="ORF">D9C73_009907</name>
</gene>
<feature type="transmembrane region" description="Helical" evidence="10">
    <location>
        <begin position="97"/>
        <end position="116"/>
    </location>
</feature>